<dbReference type="PROSITE" id="PS00659">
    <property type="entry name" value="GLYCOSYL_HYDROL_F5"/>
    <property type="match status" value="1"/>
</dbReference>
<reference evidence="3" key="1">
    <citation type="journal article" date="2019" name="Plant J.">
        <title>Chlorella vulgaris genome assembly and annotation reveals the molecular basis for metabolic acclimation to high light conditions.</title>
        <authorList>
            <person name="Cecchin M."/>
            <person name="Marcolungo L."/>
            <person name="Rossato M."/>
            <person name="Girolomoni L."/>
            <person name="Cosentino E."/>
            <person name="Cuine S."/>
            <person name="Li-Beisson Y."/>
            <person name="Delledonne M."/>
            <person name="Ballottari M."/>
        </authorList>
    </citation>
    <scope>NUCLEOTIDE SEQUENCE</scope>
    <source>
        <strain evidence="3">211/11P</strain>
    </source>
</reference>
<evidence type="ECO:0000313" key="4">
    <source>
        <dbReference type="Proteomes" id="UP001055712"/>
    </source>
</evidence>
<dbReference type="PANTHER" id="PTHR31451:SF39">
    <property type="entry name" value="MANNAN ENDO-1,4-BETA-MANNOSIDASE 1"/>
    <property type="match status" value="1"/>
</dbReference>
<dbReference type="InterPro" id="IPR017853">
    <property type="entry name" value="GH"/>
</dbReference>
<dbReference type="InterPro" id="IPR045053">
    <property type="entry name" value="MAN-like"/>
</dbReference>
<dbReference type="GO" id="GO:0005576">
    <property type="term" value="C:extracellular region"/>
    <property type="evidence" value="ECO:0007669"/>
    <property type="project" value="UniProtKB-SubCell"/>
</dbReference>
<dbReference type="OrthoDB" id="512886at2759"/>
<dbReference type="Gene3D" id="3.20.20.80">
    <property type="entry name" value="Glycosidases"/>
    <property type="match status" value="1"/>
</dbReference>
<dbReference type="EMBL" id="SIDB01000004">
    <property type="protein sequence ID" value="KAI3433786.1"/>
    <property type="molecule type" value="Genomic_DNA"/>
</dbReference>
<name>A0A9D4YZ66_CHLVU</name>
<keyword evidence="4" id="KW-1185">Reference proteome</keyword>
<organism evidence="3 4">
    <name type="scientific">Chlorella vulgaris</name>
    <name type="common">Green alga</name>
    <dbReference type="NCBI Taxonomy" id="3077"/>
    <lineage>
        <taxon>Eukaryota</taxon>
        <taxon>Viridiplantae</taxon>
        <taxon>Chlorophyta</taxon>
        <taxon>core chlorophytes</taxon>
        <taxon>Trebouxiophyceae</taxon>
        <taxon>Chlorellales</taxon>
        <taxon>Chlorellaceae</taxon>
        <taxon>Chlorella clade</taxon>
        <taxon>Chlorella</taxon>
    </lineage>
</organism>
<dbReference type="SUPFAM" id="SSF51445">
    <property type="entry name" value="(Trans)glycosidases"/>
    <property type="match status" value="1"/>
</dbReference>
<accession>A0A9D4YZ66</accession>
<dbReference type="GO" id="GO:0016985">
    <property type="term" value="F:mannan endo-1,4-beta-mannosidase activity"/>
    <property type="evidence" value="ECO:0007669"/>
    <property type="project" value="UniProtKB-EC"/>
</dbReference>
<dbReference type="GO" id="GO:0005975">
    <property type="term" value="P:carbohydrate metabolic process"/>
    <property type="evidence" value="ECO:0007669"/>
    <property type="project" value="InterPro"/>
</dbReference>
<keyword evidence="2" id="KW-0326">Glycosidase</keyword>
<evidence type="ECO:0000256" key="2">
    <source>
        <dbReference type="ARBA" id="ARBA00023295"/>
    </source>
</evidence>
<protein>
    <recommendedName>
        <fullName evidence="5">Glycoside hydrolase family 5 domain-containing protein</fullName>
    </recommendedName>
</protein>
<keyword evidence="1" id="KW-0378">Hydrolase</keyword>
<dbReference type="Proteomes" id="UP001055712">
    <property type="component" value="Unassembled WGS sequence"/>
</dbReference>
<evidence type="ECO:0008006" key="5">
    <source>
        <dbReference type="Google" id="ProtNLM"/>
    </source>
</evidence>
<sequence>MRDFPARPRAPPNAAFPRLPCMQSAGFIRVSNGRFVGDDCQEFHFHGWNGWSLLKRATNDPGFITAKFKAAQAANLNGECRESARHMLMRFFLADDDTGPVLQTAPGMFDESVALTLDWLFAEAANYGIKLTPVFMNTWKKANGIPQFEQWCGTASSNAQPRPDIDPRSSLDINNRLQTPYDWLIWNLLNEPRCKYCGTEAVDSWYGEMAAHLKARPQP</sequence>
<dbReference type="PANTHER" id="PTHR31451">
    <property type="match status" value="1"/>
</dbReference>
<dbReference type="InterPro" id="IPR018087">
    <property type="entry name" value="Glyco_hydro_5_CS"/>
</dbReference>
<gene>
    <name evidence="3" type="ORF">D9Q98_003591</name>
</gene>
<dbReference type="AlphaFoldDB" id="A0A9D4YZ66"/>
<reference evidence="3" key="2">
    <citation type="submission" date="2020-11" db="EMBL/GenBank/DDBJ databases">
        <authorList>
            <person name="Cecchin M."/>
            <person name="Marcolungo L."/>
            <person name="Rossato M."/>
            <person name="Girolomoni L."/>
            <person name="Cosentino E."/>
            <person name="Cuine S."/>
            <person name="Li-Beisson Y."/>
            <person name="Delledonne M."/>
            <person name="Ballottari M."/>
        </authorList>
    </citation>
    <scope>NUCLEOTIDE SEQUENCE</scope>
    <source>
        <strain evidence="3">211/11P</strain>
        <tissue evidence="3">Whole cell</tissue>
    </source>
</reference>
<proteinExistence type="predicted"/>
<comment type="caution">
    <text evidence="3">The sequence shown here is derived from an EMBL/GenBank/DDBJ whole genome shotgun (WGS) entry which is preliminary data.</text>
</comment>
<evidence type="ECO:0000256" key="1">
    <source>
        <dbReference type="ARBA" id="ARBA00022801"/>
    </source>
</evidence>
<evidence type="ECO:0000313" key="3">
    <source>
        <dbReference type="EMBL" id="KAI3433786.1"/>
    </source>
</evidence>